<dbReference type="AlphaFoldDB" id="A0A2Z3JNL9"/>
<dbReference type="GO" id="GO:0005737">
    <property type="term" value="C:cytoplasm"/>
    <property type="evidence" value="ECO:0007669"/>
    <property type="project" value="TreeGrafter"/>
</dbReference>
<dbReference type="SUPFAM" id="SSF51971">
    <property type="entry name" value="Nucleotide-binding domain"/>
    <property type="match status" value="1"/>
</dbReference>
<dbReference type="KEGG" id="dez:DKM44_12075"/>
<sequence length="314" mass="31986">MVGGGIAGASAAYFAAHSGWAVTLLDAGEGRASDVPAALLNPVRGQSGHVEPRSLAGLRCTWALIAELEAAGHPVAHGRTGVRRPVPDEKTRRKWQARLPAELPHVWRDPAGLPSGWHSVLDLPEGGWVGGGALVAALVAASGARVVRGRATQVWAGGARLEGGDTLGAERVLCCGGSFGAALSGTAGGLHRAGSLLLLNKAPARPLSFGAYLSPARSGGVLGATFETPAQGHAAALAPGLPLRSLAWLLDKGTALSDLRGVNVTGRWTGVRLSPLRCGPDDSGVWHLSGLGSKGFLLGPLLAREVVGEMTLLS</sequence>
<proteinExistence type="predicted"/>
<dbReference type="InterPro" id="IPR036188">
    <property type="entry name" value="FAD/NAD-bd_sf"/>
</dbReference>
<keyword evidence="4" id="KW-1185">Reference proteome</keyword>
<dbReference type="GO" id="GO:0016491">
    <property type="term" value="F:oxidoreductase activity"/>
    <property type="evidence" value="ECO:0007669"/>
    <property type="project" value="UniProtKB-KW"/>
</dbReference>
<reference evidence="3 4" key="1">
    <citation type="submission" date="2018-05" db="EMBL/GenBank/DDBJ databases">
        <title>Complete Genome Sequence of Deinococcus sp. strain 17bor-2.</title>
        <authorList>
            <person name="Srinivasan S."/>
        </authorList>
    </citation>
    <scope>NUCLEOTIDE SEQUENCE [LARGE SCALE GENOMIC DNA]</scope>
    <source>
        <strain evidence="3 4">17bor-2</strain>
    </source>
</reference>
<feature type="domain" description="FAD dependent oxidoreductase" evidence="2">
    <location>
        <begin position="2"/>
        <end position="306"/>
    </location>
</feature>
<keyword evidence="1" id="KW-0560">Oxidoreductase</keyword>
<dbReference type="PANTHER" id="PTHR13847">
    <property type="entry name" value="SARCOSINE DEHYDROGENASE-RELATED"/>
    <property type="match status" value="1"/>
</dbReference>
<dbReference type="PANTHER" id="PTHR13847:SF289">
    <property type="entry name" value="GLYCINE OXIDASE"/>
    <property type="match status" value="1"/>
</dbReference>
<dbReference type="Proteomes" id="UP000245368">
    <property type="component" value="Chromosome"/>
</dbReference>
<dbReference type="EMBL" id="CP029494">
    <property type="protein sequence ID" value="AWN24660.1"/>
    <property type="molecule type" value="Genomic_DNA"/>
</dbReference>
<protein>
    <submittedName>
        <fullName evidence="3">FAD-dependent oxidoreductase</fullName>
    </submittedName>
</protein>
<organism evidence="3 4">
    <name type="scientific">Deinococcus irradiatisoli</name>
    <dbReference type="NCBI Taxonomy" id="2202254"/>
    <lineage>
        <taxon>Bacteria</taxon>
        <taxon>Thermotogati</taxon>
        <taxon>Deinococcota</taxon>
        <taxon>Deinococci</taxon>
        <taxon>Deinococcales</taxon>
        <taxon>Deinococcaceae</taxon>
        <taxon>Deinococcus</taxon>
    </lineage>
</organism>
<name>A0A2Z3JNL9_9DEIO</name>
<gene>
    <name evidence="3" type="ORF">DKM44_12075</name>
</gene>
<evidence type="ECO:0000313" key="3">
    <source>
        <dbReference type="EMBL" id="AWN24660.1"/>
    </source>
</evidence>
<dbReference type="Gene3D" id="3.30.9.10">
    <property type="entry name" value="D-Amino Acid Oxidase, subunit A, domain 2"/>
    <property type="match status" value="1"/>
</dbReference>
<dbReference type="OrthoDB" id="61603at2"/>
<evidence type="ECO:0000313" key="4">
    <source>
        <dbReference type="Proteomes" id="UP000245368"/>
    </source>
</evidence>
<dbReference type="Pfam" id="PF01266">
    <property type="entry name" value="DAO"/>
    <property type="match status" value="1"/>
</dbReference>
<dbReference type="Gene3D" id="3.50.50.60">
    <property type="entry name" value="FAD/NAD(P)-binding domain"/>
    <property type="match status" value="1"/>
</dbReference>
<accession>A0A2Z3JNL9</accession>
<dbReference type="InterPro" id="IPR006076">
    <property type="entry name" value="FAD-dep_OxRdtase"/>
</dbReference>
<evidence type="ECO:0000259" key="2">
    <source>
        <dbReference type="Pfam" id="PF01266"/>
    </source>
</evidence>
<evidence type="ECO:0000256" key="1">
    <source>
        <dbReference type="ARBA" id="ARBA00023002"/>
    </source>
</evidence>